<evidence type="ECO:0000256" key="3">
    <source>
        <dbReference type="ARBA" id="ARBA00020082"/>
    </source>
</evidence>
<evidence type="ECO:0000256" key="7">
    <source>
        <dbReference type="HAMAP-Rule" id="MF_00746"/>
    </source>
</evidence>
<dbReference type="Pfam" id="PF10263">
    <property type="entry name" value="SprT-like"/>
    <property type="match status" value="1"/>
</dbReference>
<comment type="similarity">
    <text evidence="2 7">Belongs to the SprT family.</text>
</comment>
<evidence type="ECO:0000259" key="8">
    <source>
        <dbReference type="SMART" id="SM00731"/>
    </source>
</evidence>
<feature type="binding site" evidence="7">
    <location>
        <position position="144"/>
    </location>
    <ligand>
        <name>Zn(2+)</name>
        <dbReference type="ChEBI" id="CHEBI:29105"/>
    </ligand>
</feature>
<accession>A0A830ZY67</accession>
<dbReference type="PANTHER" id="PTHR38773:SF1">
    <property type="entry name" value="PROTEIN SPRT"/>
    <property type="match status" value="1"/>
</dbReference>
<dbReference type="GO" id="GO:0008270">
    <property type="term" value="F:zinc ion binding"/>
    <property type="evidence" value="ECO:0007669"/>
    <property type="project" value="UniProtKB-UniRule"/>
</dbReference>
<dbReference type="NCBIfam" id="NF003421">
    <property type="entry name" value="PRK04860.1"/>
    <property type="match status" value="1"/>
</dbReference>
<keyword evidence="5 7" id="KW-0479">Metal-binding</keyword>
<dbReference type="AlphaFoldDB" id="A0A830ZY67"/>
<comment type="caution">
    <text evidence="9">The sequence shown here is derived from an EMBL/GenBank/DDBJ whole genome shotgun (WGS) entry which is preliminary data.</text>
</comment>
<evidence type="ECO:0000256" key="4">
    <source>
        <dbReference type="ARBA" id="ARBA00022490"/>
    </source>
</evidence>
<feature type="domain" description="SprT-like" evidence="8">
    <location>
        <begin position="78"/>
        <end position="227"/>
    </location>
</feature>
<protein>
    <recommendedName>
        <fullName evidence="3 7">Protein SprT</fullName>
    </recommendedName>
</protein>
<evidence type="ECO:0000256" key="5">
    <source>
        <dbReference type="ARBA" id="ARBA00022723"/>
    </source>
</evidence>
<reference evidence="9 10" key="1">
    <citation type="submission" date="2012-11" db="EMBL/GenBank/DDBJ databases">
        <authorList>
            <person name="Linke B."/>
        </authorList>
    </citation>
    <scope>NUCLEOTIDE SEQUENCE [LARGE SCALE GENOMIC DNA]</scope>
    <source>
        <strain evidence="10">CFBP 1232</strain>
    </source>
</reference>
<comment type="cofactor">
    <cofactor evidence="7">
        <name>Zn(2+)</name>
        <dbReference type="ChEBI" id="CHEBI:29105"/>
    </cofactor>
    <text evidence="7">Binds 1 zinc ion.</text>
</comment>
<dbReference type="EMBL" id="CAPB01000007">
    <property type="protein sequence ID" value="CCO92584.1"/>
    <property type="molecule type" value="Genomic_DNA"/>
</dbReference>
<feature type="active site" evidence="7">
    <location>
        <position position="141"/>
    </location>
</feature>
<gene>
    <name evidence="7" type="primary">sprT</name>
    <name evidence="9" type="ORF">BN437_0620</name>
</gene>
<comment type="subcellular location">
    <subcellularLocation>
        <location evidence="1 7">Cytoplasm</location>
    </subcellularLocation>
</comment>
<dbReference type="Proteomes" id="UP000013111">
    <property type="component" value="Unassembled WGS sequence"/>
</dbReference>
<proteinExistence type="inferred from homology"/>
<evidence type="ECO:0000313" key="9">
    <source>
        <dbReference type="EMBL" id="CCO92584.1"/>
    </source>
</evidence>
<dbReference type="InterPro" id="IPR006640">
    <property type="entry name" value="SprT-like_domain"/>
</dbReference>
<dbReference type="HAMAP" id="MF_00746">
    <property type="entry name" value="SprT"/>
    <property type="match status" value="1"/>
</dbReference>
<dbReference type="SMART" id="SM00731">
    <property type="entry name" value="SprT"/>
    <property type="match status" value="1"/>
</dbReference>
<keyword evidence="4 7" id="KW-0963">Cytoplasm</keyword>
<dbReference type="GO" id="GO:0005737">
    <property type="term" value="C:cytoplasm"/>
    <property type="evidence" value="ECO:0007669"/>
    <property type="project" value="UniProtKB-SubCell"/>
</dbReference>
<evidence type="ECO:0000313" key="10">
    <source>
        <dbReference type="Proteomes" id="UP000013111"/>
    </source>
</evidence>
<evidence type="ECO:0000256" key="1">
    <source>
        <dbReference type="ARBA" id="ARBA00004496"/>
    </source>
</evidence>
<sequence length="232" mass="26613">MIPACCFLCRLLRPPADALNALLPGGHIICPHFLAARSRLFTSFKAAANGLNCPVARRILALMKPERIPITLQQAVMQRLRDKLQQANLRLERNYPQPALHYKQRGTAAGTAWLQSWEIRLNPVLLLENQQAFIDEVVPHELAHLLVWKHFGRVAPHGKEWKWMMESVLGVPARRTHQFAIASVCSRAFPYRCRCQQHQLSVRRHNRVVRGESQYRCLYCGDPLQPGNFQES</sequence>
<reference evidence="9 10" key="2">
    <citation type="submission" date="2013-04" db="EMBL/GenBank/DDBJ databases">
        <title>Comparative genomics of 12 strains of Erwinia amylovora identifies a pan-genome with a large conserved core and provides insights into host specificity.</title>
        <authorList>
            <person name="Mann R.A."/>
            <person name="Smits T.H.M."/>
            <person name="Buehlmann A."/>
            <person name="Blom J."/>
            <person name="Goesmann A."/>
            <person name="Frey J.E."/>
            <person name="Plummer K.M."/>
            <person name="Beer S.V."/>
            <person name="Luck J."/>
            <person name="Duffy B."/>
            <person name="Rodoni B."/>
        </authorList>
    </citation>
    <scope>NUCLEOTIDE SEQUENCE [LARGE SCALE GENOMIC DNA]</scope>
    <source>
        <strain evidence="10">CFBP 1232</strain>
    </source>
</reference>
<dbReference type="PANTHER" id="PTHR38773">
    <property type="entry name" value="PROTEIN SPRT"/>
    <property type="match status" value="1"/>
</dbReference>
<feature type="binding site" evidence="7">
    <location>
        <position position="140"/>
    </location>
    <ligand>
        <name>Zn(2+)</name>
        <dbReference type="ChEBI" id="CHEBI:29105"/>
    </ligand>
</feature>
<name>A0A830ZY67_ERWAM</name>
<keyword evidence="6 7" id="KW-0862">Zinc</keyword>
<organism evidence="9 10">
    <name type="scientific">Erwinia amylovora NBRC 12687 = CFBP 1232</name>
    <dbReference type="NCBI Taxonomy" id="1219359"/>
    <lineage>
        <taxon>Bacteria</taxon>
        <taxon>Pseudomonadati</taxon>
        <taxon>Pseudomonadota</taxon>
        <taxon>Gammaproteobacteria</taxon>
        <taxon>Enterobacterales</taxon>
        <taxon>Erwiniaceae</taxon>
        <taxon>Erwinia</taxon>
    </lineage>
</organism>
<evidence type="ECO:0000256" key="2">
    <source>
        <dbReference type="ARBA" id="ARBA00006591"/>
    </source>
</evidence>
<dbReference type="GO" id="GO:0006950">
    <property type="term" value="P:response to stress"/>
    <property type="evidence" value="ECO:0007669"/>
    <property type="project" value="UniProtKB-ARBA"/>
</dbReference>
<evidence type="ECO:0000256" key="6">
    <source>
        <dbReference type="ARBA" id="ARBA00022833"/>
    </source>
</evidence>
<dbReference type="InterPro" id="IPR023483">
    <property type="entry name" value="Uncharacterised_SprT"/>
</dbReference>